<dbReference type="AlphaFoldDB" id="K6ZC71"/>
<protein>
    <submittedName>
        <fullName evidence="1">Uncharacterized protein</fullName>
    </submittedName>
</protein>
<accession>K6ZC71</accession>
<dbReference type="RefSeq" id="WP_007105468.1">
    <property type="nucleotide sequence ID" value="NZ_BAER01000072.1"/>
</dbReference>
<gene>
    <name evidence="1" type="ORF">GPLA_2807</name>
</gene>
<evidence type="ECO:0000313" key="2">
    <source>
        <dbReference type="Proteomes" id="UP000006322"/>
    </source>
</evidence>
<proteinExistence type="predicted"/>
<dbReference type="STRING" id="1129793.GPLA_2807"/>
<dbReference type="OrthoDB" id="6174090at2"/>
<comment type="caution">
    <text evidence="1">The sequence shown here is derived from an EMBL/GenBank/DDBJ whole genome shotgun (WGS) entry which is preliminary data.</text>
</comment>
<dbReference type="EMBL" id="BAER01000072">
    <property type="protein sequence ID" value="GAC33701.1"/>
    <property type="molecule type" value="Genomic_DNA"/>
</dbReference>
<dbReference type="Proteomes" id="UP000006322">
    <property type="component" value="Unassembled WGS sequence"/>
</dbReference>
<name>K6ZC71_9ALTE</name>
<organism evidence="1 2">
    <name type="scientific">Paraglaciecola polaris LMG 21857</name>
    <dbReference type="NCBI Taxonomy" id="1129793"/>
    <lineage>
        <taxon>Bacteria</taxon>
        <taxon>Pseudomonadati</taxon>
        <taxon>Pseudomonadota</taxon>
        <taxon>Gammaproteobacteria</taxon>
        <taxon>Alteromonadales</taxon>
        <taxon>Alteromonadaceae</taxon>
        <taxon>Paraglaciecola</taxon>
    </lineage>
</organism>
<evidence type="ECO:0000313" key="1">
    <source>
        <dbReference type="EMBL" id="GAC33701.1"/>
    </source>
</evidence>
<reference evidence="2" key="1">
    <citation type="journal article" date="2014" name="Environ. Microbiol.">
        <title>Comparative genomics of the marine bacterial genus Glaciecola reveals the high degree of genomic diversity and genomic characteristic for cold adaptation.</title>
        <authorList>
            <person name="Qin Q.L."/>
            <person name="Xie B.B."/>
            <person name="Yu Y."/>
            <person name="Shu Y.L."/>
            <person name="Rong J.C."/>
            <person name="Zhang Y.J."/>
            <person name="Zhao D.L."/>
            <person name="Chen X.L."/>
            <person name="Zhang X.Y."/>
            <person name="Chen B."/>
            <person name="Zhou B.C."/>
            <person name="Zhang Y.Z."/>
        </authorList>
    </citation>
    <scope>NUCLEOTIDE SEQUENCE [LARGE SCALE GENOMIC DNA]</scope>
    <source>
        <strain evidence="2">LMG 21857</strain>
    </source>
</reference>
<sequence length="61" mass="6753">MTTSKYSDSQILAILNQAEGGINPTTTAELKKLDVNTFMAVIIEDTWTNLFVLFTVSDRQG</sequence>
<keyword evidence="2" id="KW-1185">Reference proteome</keyword>